<dbReference type="InterPro" id="IPR051681">
    <property type="entry name" value="Ser/Thr_Kinases-Pseudokinases"/>
</dbReference>
<protein>
    <submittedName>
        <fullName evidence="6">Kinase-like domain-containing protein</fullName>
    </submittedName>
</protein>
<evidence type="ECO:0000313" key="6">
    <source>
        <dbReference type="EMBL" id="KAH8107751.1"/>
    </source>
</evidence>
<evidence type="ECO:0000313" key="7">
    <source>
        <dbReference type="Proteomes" id="UP000813824"/>
    </source>
</evidence>
<dbReference type="PROSITE" id="PS50011">
    <property type="entry name" value="PROTEIN_KINASE_DOM"/>
    <property type="match status" value="1"/>
</dbReference>
<evidence type="ECO:0000256" key="1">
    <source>
        <dbReference type="ARBA" id="ARBA00022679"/>
    </source>
</evidence>
<dbReference type="Pfam" id="PF07714">
    <property type="entry name" value="PK_Tyr_Ser-Thr"/>
    <property type="match status" value="1"/>
</dbReference>
<dbReference type="Proteomes" id="UP000813824">
    <property type="component" value="Unassembled WGS sequence"/>
</dbReference>
<dbReference type="SUPFAM" id="SSF56112">
    <property type="entry name" value="Protein kinase-like (PK-like)"/>
    <property type="match status" value="1"/>
</dbReference>
<proteinExistence type="predicted"/>
<organism evidence="6 7">
    <name type="scientific">Cristinia sonorae</name>
    <dbReference type="NCBI Taxonomy" id="1940300"/>
    <lineage>
        <taxon>Eukaryota</taxon>
        <taxon>Fungi</taxon>
        <taxon>Dikarya</taxon>
        <taxon>Basidiomycota</taxon>
        <taxon>Agaricomycotina</taxon>
        <taxon>Agaricomycetes</taxon>
        <taxon>Agaricomycetidae</taxon>
        <taxon>Agaricales</taxon>
        <taxon>Pleurotineae</taxon>
        <taxon>Stephanosporaceae</taxon>
        <taxon>Cristinia</taxon>
    </lineage>
</organism>
<dbReference type="GO" id="GO:0005524">
    <property type="term" value="F:ATP binding"/>
    <property type="evidence" value="ECO:0007669"/>
    <property type="project" value="UniProtKB-KW"/>
</dbReference>
<evidence type="ECO:0000259" key="5">
    <source>
        <dbReference type="PROSITE" id="PS50011"/>
    </source>
</evidence>
<dbReference type="PANTHER" id="PTHR44329">
    <property type="entry name" value="SERINE/THREONINE-PROTEIN KINASE TNNI3K-RELATED"/>
    <property type="match status" value="1"/>
</dbReference>
<feature type="domain" description="Protein kinase" evidence="5">
    <location>
        <begin position="127"/>
        <end position="385"/>
    </location>
</feature>
<keyword evidence="1" id="KW-0808">Transferase</keyword>
<evidence type="ECO:0000256" key="4">
    <source>
        <dbReference type="ARBA" id="ARBA00022840"/>
    </source>
</evidence>
<keyword evidence="3 6" id="KW-0418">Kinase</keyword>
<keyword evidence="7" id="KW-1185">Reference proteome</keyword>
<dbReference type="GO" id="GO:0004674">
    <property type="term" value="F:protein serine/threonine kinase activity"/>
    <property type="evidence" value="ECO:0007669"/>
    <property type="project" value="TreeGrafter"/>
</dbReference>
<dbReference type="InterPro" id="IPR001245">
    <property type="entry name" value="Ser-Thr/Tyr_kinase_cat_dom"/>
</dbReference>
<comment type="caution">
    <text evidence="6">The sequence shown here is derived from an EMBL/GenBank/DDBJ whole genome shotgun (WGS) entry which is preliminary data.</text>
</comment>
<dbReference type="Gene3D" id="1.10.510.10">
    <property type="entry name" value="Transferase(Phosphotransferase) domain 1"/>
    <property type="match status" value="1"/>
</dbReference>
<dbReference type="OrthoDB" id="346907at2759"/>
<gene>
    <name evidence="6" type="ORF">BXZ70DRAFT_903217</name>
</gene>
<dbReference type="InterPro" id="IPR000719">
    <property type="entry name" value="Prot_kinase_dom"/>
</dbReference>
<keyword evidence="4" id="KW-0067">ATP-binding</keyword>
<dbReference type="InterPro" id="IPR011009">
    <property type="entry name" value="Kinase-like_dom_sf"/>
</dbReference>
<evidence type="ECO:0000256" key="2">
    <source>
        <dbReference type="ARBA" id="ARBA00022741"/>
    </source>
</evidence>
<sequence length="394" mass="44088">MFDADKLQIEGNTSLEVVRPIYSRPPDLRLLAQLEEFDDGGIVHILARDAFIVLPGCSLIHSLFNEFVRGHVSKAQVIDETLQILQNVLESAETSPAQREAVLRLLLRSTARFSALPPSYYIEHVVCTLLEPYRAGGFADVYRATWNHQNVAIKVIRILSSDDCNPLQAAFLREIVLSQHAKHPFIQSFHGVDRGTLAPRLGLVSPWQRNGNIMETMERLIRDNVPLHQICQGLEYLHQMGIAHGDLRGANILVDDNLNPRLADFGLSILADALTRTHDSSRLGLAVRWSSPELLSGVQLRPNFPSDIFAFGCTCIELYGQRKPFGHLANDAQVIFHIARGAQHERPRTGQTMPDNLWKLVEQCLQQDPSQRPVIAEVVHSMEAIVRALDHGAP</sequence>
<evidence type="ECO:0000256" key="3">
    <source>
        <dbReference type="ARBA" id="ARBA00022777"/>
    </source>
</evidence>
<name>A0A8K0XVJ1_9AGAR</name>
<keyword evidence="2" id="KW-0547">Nucleotide-binding</keyword>
<dbReference type="EMBL" id="JAEVFJ010000001">
    <property type="protein sequence ID" value="KAH8107751.1"/>
    <property type="molecule type" value="Genomic_DNA"/>
</dbReference>
<dbReference type="PANTHER" id="PTHR44329:SF288">
    <property type="entry name" value="MITOGEN-ACTIVATED PROTEIN KINASE KINASE KINASE 20"/>
    <property type="match status" value="1"/>
</dbReference>
<dbReference type="AlphaFoldDB" id="A0A8K0XVJ1"/>
<accession>A0A8K0XVJ1</accession>
<reference evidence="6" key="1">
    <citation type="journal article" date="2021" name="New Phytol.">
        <title>Evolutionary innovations through gain and loss of genes in the ectomycorrhizal Boletales.</title>
        <authorList>
            <person name="Wu G."/>
            <person name="Miyauchi S."/>
            <person name="Morin E."/>
            <person name="Kuo A."/>
            <person name="Drula E."/>
            <person name="Varga T."/>
            <person name="Kohler A."/>
            <person name="Feng B."/>
            <person name="Cao Y."/>
            <person name="Lipzen A."/>
            <person name="Daum C."/>
            <person name="Hundley H."/>
            <person name="Pangilinan J."/>
            <person name="Johnson J."/>
            <person name="Barry K."/>
            <person name="LaButti K."/>
            <person name="Ng V."/>
            <person name="Ahrendt S."/>
            <person name="Min B."/>
            <person name="Choi I.G."/>
            <person name="Park H."/>
            <person name="Plett J.M."/>
            <person name="Magnuson J."/>
            <person name="Spatafora J.W."/>
            <person name="Nagy L.G."/>
            <person name="Henrissat B."/>
            <person name="Grigoriev I.V."/>
            <person name="Yang Z.L."/>
            <person name="Xu J."/>
            <person name="Martin F.M."/>
        </authorList>
    </citation>
    <scope>NUCLEOTIDE SEQUENCE</scope>
    <source>
        <strain evidence="6">KKN 215</strain>
    </source>
</reference>